<feature type="region of interest" description="Disordered" evidence="1">
    <location>
        <begin position="751"/>
        <end position="783"/>
    </location>
</feature>
<feature type="compositionally biased region" description="Basic and acidic residues" evidence="1">
    <location>
        <begin position="328"/>
        <end position="373"/>
    </location>
</feature>
<dbReference type="Proteomes" id="UP000265515">
    <property type="component" value="Unassembled WGS sequence"/>
</dbReference>
<feature type="region of interest" description="Disordered" evidence="1">
    <location>
        <begin position="320"/>
        <end position="414"/>
    </location>
</feature>
<dbReference type="OrthoDB" id="1607513at2759"/>
<feature type="compositionally biased region" description="Polar residues" evidence="1">
    <location>
        <begin position="480"/>
        <end position="499"/>
    </location>
</feature>
<feature type="region of interest" description="Disordered" evidence="1">
    <location>
        <begin position="459"/>
        <end position="499"/>
    </location>
</feature>
<feature type="compositionally biased region" description="Acidic residues" evidence="1">
    <location>
        <begin position="465"/>
        <end position="479"/>
    </location>
</feature>
<evidence type="ECO:0000256" key="1">
    <source>
        <dbReference type="SAM" id="MobiDB-lite"/>
    </source>
</evidence>
<evidence type="ECO:0008006" key="4">
    <source>
        <dbReference type="Google" id="ProtNLM"/>
    </source>
</evidence>
<accession>A0A388JQ77</accession>
<feature type="region of interest" description="Disordered" evidence="1">
    <location>
        <begin position="514"/>
        <end position="540"/>
    </location>
</feature>
<sequence>MEGEEMVKEEEDSEEEETADKEEIGAIKEELNLEITIRWSVMINGRTLFGQRRRFESRDDTTEVTVYVGCPQWWEDMRAVCKVLDPIMDMLQMVDSDTRQIDKILHRYDEMIVRCLSACAAFDKDEQDAVLKVFDRRRTMFKSPTHVAAMMLDPEFRERTMRDDDEMQHGLKVALVQFGYPEGSAQHIEVLTDIDKFHAREPPFDDVAMDQAAWSYPHPASFWESKEKRFPHTAFFVGRILHVWPTALPCERTWSRWSFIHSKSRNMLEVTRTEKLVRCHWNLRLLERQAMSDDAPNDRPHPYGSWVHYWHQVEDEVPTDLQLGSGRGAHDDDGAGGDDRGDGGDRPCSTRRDVDRGSGKEARHYLDEVDADARSGAGGSRPGDDDTMCGDGAGGEHLAVSDNVGDGADDDGARPILGGALKRLKRGPREGDTIVSRVRKRHGGVAGVPQLRVPAIEQIPVSEDSFSDDAEEERIEQDDGSGQAQNDTQTMHATTPTGSSATILESQQGCAAALQPLTSPGGPLVSTAVTSDVRRPPPAAEQERMLPLRNGHAVQLDVRREVVAMSQSDTHGPHAYDTVSRPPPALVEGTVVAYPDADLPKGEISHTPAPEKSVAGHVGLACPTDSLPGTGELSAMDSVLVSLLALATLIFPGLPHVSPPNPHQPVAIERGPDAFDEFGGDTITVCPTVSAMPTVFRVGRPHDVDLGMDETATRHLHDGHRSIAQRSLSDSFDDAEDGGFAAFAAVERAARPSRPPSDSEHQFISATTGAVAGVPATNTTDAT</sequence>
<reference evidence="2 3" key="1">
    <citation type="journal article" date="2018" name="Cell">
        <title>The Chara Genome: Secondary Complexity and Implications for Plant Terrestrialization.</title>
        <authorList>
            <person name="Nishiyama T."/>
            <person name="Sakayama H."/>
            <person name="Vries J.D."/>
            <person name="Buschmann H."/>
            <person name="Saint-Marcoux D."/>
            <person name="Ullrich K.K."/>
            <person name="Haas F.B."/>
            <person name="Vanderstraeten L."/>
            <person name="Becker D."/>
            <person name="Lang D."/>
            <person name="Vosolsobe S."/>
            <person name="Rombauts S."/>
            <person name="Wilhelmsson P.K.I."/>
            <person name="Janitza P."/>
            <person name="Kern R."/>
            <person name="Heyl A."/>
            <person name="Rumpler F."/>
            <person name="Villalobos L.I.A.C."/>
            <person name="Clay J.M."/>
            <person name="Skokan R."/>
            <person name="Toyoda A."/>
            <person name="Suzuki Y."/>
            <person name="Kagoshima H."/>
            <person name="Schijlen E."/>
            <person name="Tajeshwar N."/>
            <person name="Catarino B."/>
            <person name="Hetherington A.J."/>
            <person name="Saltykova A."/>
            <person name="Bonnot C."/>
            <person name="Breuninger H."/>
            <person name="Symeonidi A."/>
            <person name="Radhakrishnan G.V."/>
            <person name="Van Nieuwerburgh F."/>
            <person name="Deforce D."/>
            <person name="Chang C."/>
            <person name="Karol K.G."/>
            <person name="Hedrich R."/>
            <person name="Ulvskov P."/>
            <person name="Glockner G."/>
            <person name="Delwiche C.F."/>
            <person name="Petrasek J."/>
            <person name="Van de Peer Y."/>
            <person name="Friml J."/>
            <person name="Beilby M."/>
            <person name="Dolan L."/>
            <person name="Kohara Y."/>
            <person name="Sugano S."/>
            <person name="Fujiyama A."/>
            <person name="Delaux P.-M."/>
            <person name="Quint M."/>
            <person name="TheiBen G."/>
            <person name="Hagemann M."/>
            <person name="Harholt J."/>
            <person name="Dunand C."/>
            <person name="Zachgo S."/>
            <person name="Langdale J."/>
            <person name="Maumus F."/>
            <person name="Straeten D.V.D."/>
            <person name="Gould S.B."/>
            <person name="Rensing S.A."/>
        </authorList>
    </citation>
    <scope>NUCLEOTIDE SEQUENCE [LARGE SCALE GENOMIC DNA]</scope>
    <source>
        <strain evidence="2 3">S276</strain>
    </source>
</reference>
<evidence type="ECO:0000313" key="2">
    <source>
        <dbReference type="EMBL" id="GBG59923.1"/>
    </source>
</evidence>
<dbReference type="SUPFAM" id="SSF53098">
    <property type="entry name" value="Ribonuclease H-like"/>
    <property type="match status" value="1"/>
</dbReference>
<feature type="region of interest" description="Disordered" evidence="1">
    <location>
        <begin position="1"/>
        <end position="25"/>
    </location>
</feature>
<dbReference type="AlphaFoldDB" id="A0A388JQ77"/>
<keyword evidence="3" id="KW-1185">Reference proteome</keyword>
<proteinExistence type="predicted"/>
<feature type="compositionally biased region" description="Low complexity" evidence="1">
    <location>
        <begin position="766"/>
        <end position="783"/>
    </location>
</feature>
<feature type="compositionally biased region" description="Acidic residues" evidence="1">
    <location>
        <begin position="1"/>
        <end position="20"/>
    </location>
</feature>
<protein>
    <recommendedName>
        <fullName evidence="4">HAT C-terminal dimerisation domain-containing protein</fullName>
    </recommendedName>
</protein>
<dbReference type="Gramene" id="GBG59923">
    <property type="protein sequence ID" value="GBG59923"/>
    <property type="gene ID" value="CBR_g66729"/>
</dbReference>
<name>A0A388JQ77_CHABU</name>
<evidence type="ECO:0000313" key="3">
    <source>
        <dbReference type="Proteomes" id="UP000265515"/>
    </source>
</evidence>
<dbReference type="EMBL" id="BFEA01000007">
    <property type="protein sequence ID" value="GBG59923.1"/>
    <property type="molecule type" value="Genomic_DNA"/>
</dbReference>
<organism evidence="2 3">
    <name type="scientific">Chara braunii</name>
    <name type="common">Braun's stonewort</name>
    <dbReference type="NCBI Taxonomy" id="69332"/>
    <lineage>
        <taxon>Eukaryota</taxon>
        <taxon>Viridiplantae</taxon>
        <taxon>Streptophyta</taxon>
        <taxon>Charophyceae</taxon>
        <taxon>Charales</taxon>
        <taxon>Characeae</taxon>
        <taxon>Chara</taxon>
    </lineage>
</organism>
<comment type="caution">
    <text evidence="2">The sequence shown here is derived from an EMBL/GenBank/DDBJ whole genome shotgun (WGS) entry which is preliminary data.</text>
</comment>
<dbReference type="InterPro" id="IPR012337">
    <property type="entry name" value="RNaseH-like_sf"/>
</dbReference>
<gene>
    <name evidence="2" type="ORF">CBR_g66729</name>
</gene>